<evidence type="ECO:0000256" key="4">
    <source>
        <dbReference type="SAM" id="MobiDB-lite"/>
    </source>
</evidence>
<proteinExistence type="inferred from homology"/>
<dbReference type="SUPFAM" id="SSF53850">
    <property type="entry name" value="Periplasmic binding protein-like II"/>
    <property type="match status" value="2"/>
</dbReference>
<comment type="caution">
    <text evidence="7">The sequence shown here is derived from an EMBL/GenBank/DDBJ whole genome shotgun (WGS) entry which is preliminary data.</text>
</comment>
<dbReference type="EMBL" id="LUGM01000002">
    <property type="protein sequence ID" value="KYH13824.1"/>
    <property type="molecule type" value="Genomic_DNA"/>
</dbReference>
<dbReference type="Pfam" id="PF00496">
    <property type="entry name" value="SBP_bac_5"/>
    <property type="match status" value="1"/>
</dbReference>
<gene>
    <name evidence="7" type="ORF">A0131_03255</name>
</gene>
<reference evidence="7 8" key="1">
    <citation type="submission" date="2016-02" db="EMBL/GenBank/DDBJ databases">
        <title>Draft genome sequence of hydrocarbon degrading Staphylococcus saprophyticus Strain CNV2, isolated from crude-oil contaminated soil from Noonmati Oil Refinery, Guwahati, Assam, India.</title>
        <authorList>
            <person name="Mukherjee A."/>
            <person name="Chettri B."/>
            <person name="Langpoklakpam J."/>
            <person name="Singh A.K."/>
            <person name="Chattopadhyay D.J."/>
        </authorList>
    </citation>
    <scope>NUCLEOTIDE SEQUENCE [LARGE SCALE GENOMIC DNA]</scope>
    <source>
        <strain evidence="7 8">CNV2</strain>
    </source>
</reference>
<evidence type="ECO:0000256" key="2">
    <source>
        <dbReference type="ARBA" id="ARBA00022448"/>
    </source>
</evidence>
<dbReference type="Gene3D" id="3.10.105.10">
    <property type="entry name" value="Dipeptide-binding Protein, Domain 3"/>
    <property type="match status" value="1"/>
</dbReference>
<protein>
    <submittedName>
        <fullName evidence="7">Peptide ABC transporter substrate-binding protein</fullName>
    </submittedName>
</protein>
<dbReference type="PANTHER" id="PTHR30290:SF9">
    <property type="entry name" value="OLIGOPEPTIDE-BINDING PROTEIN APPA"/>
    <property type="match status" value="1"/>
</dbReference>
<dbReference type="Gene3D" id="3.40.190.10">
    <property type="entry name" value="Periplasmic binding protein-like II"/>
    <property type="match status" value="1"/>
</dbReference>
<feature type="signal peptide" evidence="5">
    <location>
        <begin position="1"/>
        <end position="20"/>
    </location>
</feature>
<evidence type="ECO:0000313" key="7">
    <source>
        <dbReference type="EMBL" id="KYH13824.1"/>
    </source>
</evidence>
<name>A0A151A339_9STAP</name>
<dbReference type="PROSITE" id="PS51257">
    <property type="entry name" value="PROKAR_LIPOPROTEIN"/>
    <property type="match status" value="1"/>
</dbReference>
<evidence type="ECO:0000313" key="8">
    <source>
        <dbReference type="Proteomes" id="UP000075418"/>
    </source>
</evidence>
<dbReference type="PANTHER" id="PTHR30290">
    <property type="entry name" value="PERIPLASMIC BINDING COMPONENT OF ABC TRANSPORTER"/>
    <property type="match status" value="1"/>
</dbReference>
<keyword evidence="2" id="KW-0813">Transport</keyword>
<feature type="region of interest" description="Disordered" evidence="4">
    <location>
        <begin position="411"/>
        <end position="430"/>
    </location>
</feature>
<sequence>MKKRLATVTLIAALTLSACSVPTKSDLPKKEHKVEVKGKRPTISFLGQSSYEDEMNIAKAQLEDAGFNVKMNIQPDYGSFRSQREAGNYDIAIDDWTTVFGDPNYSVSALFKTGGSNSLLSDKHVDKLLNKASQETDSKAKKTYKQLEDEVVFKEGYLAPLYGSKKNLVFDNKVINPKRVMLPISRALFWQSFDYNNKQNRDKRPLVISQEDSELASLDPIRSIAPSVYGIDMNMYTRLLTLDKDNSITTKGSLSHSYATNKDHTAFYFLLRDDDYFAKVENGTAEKTNERVTADDIKFSLDRARDKNSVPDNTTYNMHSHIKNIAKVSNINELKDAQTSNNNSVWDALTKDKKLNVKSLTNNDAAVNNKEGKYQVVKITTDQSMPKEVNYLTHSSAGILSKSHVTAMNNNNNDKPYGDPSTIPTKDSGKNSLYASGPYIMTKKTNYQASFERNPGFNENEQSNYGRAPIKNIALRFNDDPDSALSELRNHSVDVLSDADQKNFDLIKSDDNLTIKRKMGSESVFLLTNIKHGTFKKHPELRRAVVDAVDQQQYIKFYRGDKFNIASPVTPLLNTGNKQHRDLDDAQKIMDKYQKHHH</sequence>
<comment type="similarity">
    <text evidence="1">Belongs to the bacterial solute-binding protein 5 family.</text>
</comment>
<dbReference type="InterPro" id="IPR000914">
    <property type="entry name" value="SBP_5_dom"/>
</dbReference>
<accession>A0A151A339</accession>
<dbReference type="Proteomes" id="UP000075418">
    <property type="component" value="Unassembled WGS sequence"/>
</dbReference>
<organism evidence="7 8">
    <name type="scientific">Staphylococcus kloosii</name>
    <dbReference type="NCBI Taxonomy" id="29384"/>
    <lineage>
        <taxon>Bacteria</taxon>
        <taxon>Bacillati</taxon>
        <taxon>Bacillota</taxon>
        <taxon>Bacilli</taxon>
        <taxon>Bacillales</taxon>
        <taxon>Staphylococcaceae</taxon>
        <taxon>Staphylococcus</taxon>
    </lineage>
</organism>
<dbReference type="GO" id="GO:1904680">
    <property type="term" value="F:peptide transmembrane transporter activity"/>
    <property type="evidence" value="ECO:0007669"/>
    <property type="project" value="TreeGrafter"/>
</dbReference>
<evidence type="ECO:0000256" key="3">
    <source>
        <dbReference type="ARBA" id="ARBA00022729"/>
    </source>
</evidence>
<dbReference type="RefSeq" id="WP_061854054.1">
    <property type="nucleotide sequence ID" value="NZ_LUGM01000002.1"/>
</dbReference>
<dbReference type="InterPro" id="IPR039424">
    <property type="entry name" value="SBP_5"/>
</dbReference>
<dbReference type="GO" id="GO:0015833">
    <property type="term" value="P:peptide transport"/>
    <property type="evidence" value="ECO:0007669"/>
    <property type="project" value="TreeGrafter"/>
</dbReference>
<evidence type="ECO:0000256" key="5">
    <source>
        <dbReference type="SAM" id="SignalP"/>
    </source>
</evidence>
<evidence type="ECO:0000256" key="1">
    <source>
        <dbReference type="ARBA" id="ARBA00005695"/>
    </source>
</evidence>
<keyword evidence="3 5" id="KW-0732">Signal</keyword>
<feature type="chain" id="PRO_5038566869" evidence="5">
    <location>
        <begin position="21"/>
        <end position="598"/>
    </location>
</feature>
<dbReference type="GO" id="GO:0030313">
    <property type="term" value="C:cell envelope"/>
    <property type="evidence" value="ECO:0007669"/>
    <property type="project" value="UniProtKB-SubCell"/>
</dbReference>
<evidence type="ECO:0000259" key="6">
    <source>
        <dbReference type="Pfam" id="PF00496"/>
    </source>
</evidence>
<feature type="domain" description="Solute-binding protein family 5" evidence="6">
    <location>
        <begin position="254"/>
        <end position="592"/>
    </location>
</feature>
<dbReference type="AlphaFoldDB" id="A0A151A339"/>